<keyword evidence="3" id="KW-1185">Reference proteome</keyword>
<organism evidence="2 3">
    <name type="scientific">Planotetraspora silvatica</name>
    <dbReference type="NCBI Taxonomy" id="234614"/>
    <lineage>
        <taxon>Bacteria</taxon>
        <taxon>Bacillati</taxon>
        <taxon>Actinomycetota</taxon>
        <taxon>Actinomycetes</taxon>
        <taxon>Streptosporangiales</taxon>
        <taxon>Streptosporangiaceae</taxon>
        <taxon>Planotetraspora</taxon>
    </lineage>
</organism>
<dbReference type="CDD" id="cd00093">
    <property type="entry name" value="HTH_XRE"/>
    <property type="match status" value="1"/>
</dbReference>
<dbReference type="AlphaFoldDB" id="A0A8J3UGF5"/>
<dbReference type="SUPFAM" id="SSF47413">
    <property type="entry name" value="lambda repressor-like DNA-binding domains"/>
    <property type="match status" value="1"/>
</dbReference>
<evidence type="ECO:0000313" key="3">
    <source>
        <dbReference type="Proteomes" id="UP000644610"/>
    </source>
</evidence>
<dbReference type="Gene3D" id="1.10.260.40">
    <property type="entry name" value="lambda repressor-like DNA-binding domains"/>
    <property type="match status" value="1"/>
</dbReference>
<dbReference type="Proteomes" id="UP000644610">
    <property type="component" value="Unassembled WGS sequence"/>
</dbReference>
<evidence type="ECO:0000259" key="1">
    <source>
        <dbReference type="PROSITE" id="PS50943"/>
    </source>
</evidence>
<gene>
    <name evidence="2" type="ORF">Psi02_15530</name>
</gene>
<proteinExistence type="predicted"/>
<feature type="domain" description="HTH cro/C1-type" evidence="1">
    <location>
        <begin position="60"/>
        <end position="114"/>
    </location>
</feature>
<sequence length="300" mass="33246">MSVMITCPFVAVGGAYDTESAAKRQDEITTGRDMFKTSRLGLPRPWTSPNVAGEMANERLRAVLLERGVSIAELADAIQVDPKTVERWITKGRAPYRKHRYAVAAHLGTDESYLWPEALTREQVASASESEIVTVYPHRWAVPRDAWGRLFAQADEEIGILVYSGLFLADDAGIVRMLSEKAAAGVRVRILLGDPNSSEVAQRGADEGIDDGMAARIRNVLVLYKPIRGRKNVEIRLHRTVLYNSIYRGDDQLLVNTHVYGTPAGNAPVLHLRRVIGGDMVSTYVDSFEKVWDQATPIES</sequence>
<dbReference type="SUPFAM" id="SSF56024">
    <property type="entry name" value="Phospholipase D/nuclease"/>
    <property type="match status" value="1"/>
</dbReference>
<dbReference type="EMBL" id="BOOQ01000009">
    <property type="protein sequence ID" value="GII45129.1"/>
    <property type="molecule type" value="Genomic_DNA"/>
</dbReference>
<reference evidence="2" key="1">
    <citation type="submission" date="2021-01" db="EMBL/GenBank/DDBJ databases">
        <title>Whole genome shotgun sequence of Planotetraspora silvatica NBRC 100141.</title>
        <authorList>
            <person name="Komaki H."/>
            <person name="Tamura T."/>
        </authorList>
    </citation>
    <scope>NUCLEOTIDE SEQUENCE</scope>
    <source>
        <strain evidence="2">NBRC 100141</strain>
    </source>
</reference>
<comment type="caution">
    <text evidence="2">The sequence shown here is derived from an EMBL/GenBank/DDBJ whole genome shotgun (WGS) entry which is preliminary data.</text>
</comment>
<name>A0A8J3UGF5_9ACTN</name>
<dbReference type="InterPro" id="IPR010982">
    <property type="entry name" value="Lambda_DNA-bd_dom_sf"/>
</dbReference>
<accession>A0A8J3UGF5</accession>
<evidence type="ECO:0000313" key="2">
    <source>
        <dbReference type="EMBL" id="GII45129.1"/>
    </source>
</evidence>
<protein>
    <submittedName>
        <fullName evidence="2">Transcriptional regulator</fullName>
    </submittedName>
</protein>
<dbReference type="InterPro" id="IPR001387">
    <property type="entry name" value="Cro/C1-type_HTH"/>
</dbReference>
<dbReference type="GO" id="GO:0003677">
    <property type="term" value="F:DNA binding"/>
    <property type="evidence" value="ECO:0007669"/>
    <property type="project" value="InterPro"/>
</dbReference>
<dbReference type="SMART" id="SM00530">
    <property type="entry name" value="HTH_XRE"/>
    <property type="match status" value="1"/>
</dbReference>
<dbReference type="PROSITE" id="PS50943">
    <property type="entry name" value="HTH_CROC1"/>
    <property type="match status" value="1"/>
</dbReference>